<keyword evidence="4" id="KW-1185">Reference proteome</keyword>
<evidence type="ECO:0000256" key="1">
    <source>
        <dbReference type="SAM" id="Coils"/>
    </source>
</evidence>
<gene>
    <name evidence="3" type="ORF">BLE401_00300</name>
</gene>
<evidence type="ECO:0000313" key="3">
    <source>
        <dbReference type="EMBL" id="AUI67286.1"/>
    </source>
</evidence>
<protein>
    <submittedName>
        <fullName evidence="3">AAA family ATPase</fullName>
    </submittedName>
</protein>
<dbReference type="InterPro" id="IPR041664">
    <property type="entry name" value="AAA_16"/>
</dbReference>
<dbReference type="InterPro" id="IPR011009">
    <property type="entry name" value="Kinase-like_dom_sf"/>
</dbReference>
<dbReference type="Gene3D" id="1.10.510.10">
    <property type="entry name" value="Transferase(Phosphotransferase) domain 1"/>
    <property type="match status" value="1"/>
</dbReference>
<dbReference type="RefSeq" id="WP_062150271.1">
    <property type="nucleotide sequence ID" value="NZ_CP012373.2"/>
</dbReference>
<dbReference type="Gene3D" id="3.40.50.300">
    <property type="entry name" value="P-loop containing nucleotide triphosphate hydrolases"/>
    <property type="match status" value="1"/>
</dbReference>
<dbReference type="SUPFAM" id="SSF56112">
    <property type="entry name" value="Protein kinase-like (PK-like)"/>
    <property type="match status" value="1"/>
</dbReference>
<dbReference type="InterPro" id="IPR001932">
    <property type="entry name" value="PPM-type_phosphatase-like_dom"/>
</dbReference>
<dbReference type="InterPro" id="IPR003018">
    <property type="entry name" value="GAF"/>
</dbReference>
<reference evidence="4" key="1">
    <citation type="submission" date="2016-12" db="EMBL/GenBank/DDBJ databases">
        <title>Complete Genome Sequence of Beggiatoa leptomitiformis D-401.</title>
        <authorList>
            <person name="Fomenkov A."/>
            <person name="Vincze T."/>
            <person name="Grabovich M."/>
            <person name="Anton B.P."/>
            <person name="Dubinina G."/>
            <person name="Orlova M."/>
            <person name="Belousova E."/>
            <person name="Roberts R.J."/>
        </authorList>
    </citation>
    <scope>NUCLEOTIDE SEQUENCE [LARGE SCALE GENOMIC DNA]</scope>
    <source>
        <strain evidence="4">D-401</strain>
    </source>
</reference>
<dbReference type="PANTHER" id="PTHR43642:SF1">
    <property type="entry name" value="HYBRID SIGNAL TRANSDUCTION HISTIDINE KINASE G"/>
    <property type="match status" value="1"/>
</dbReference>
<dbReference type="Pfam" id="PF07228">
    <property type="entry name" value="SpoIIE"/>
    <property type="match status" value="1"/>
</dbReference>
<feature type="domain" description="Protein kinase" evidence="2">
    <location>
        <begin position="7"/>
        <end position="268"/>
    </location>
</feature>
<name>A0A2N9Y9Z1_9GAMM</name>
<evidence type="ECO:0000259" key="2">
    <source>
        <dbReference type="PROSITE" id="PS50011"/>
    </source>
</evidence>
<proteinExistence type="predicted"/>
<dbReference type="Pfam" id="PF01590">
    <property type="entry name" value="GAF"/>
    <property type="match status" value="1"/>
</dbReference>
<dbReference type="InterPro" id="IPR000719">
    <property type="entry name" value="Prot_kinase_dom"/>
</dbReference>
<dbReference type="SUPFAM" id="SSF52540">
    <property type="entry name" value="P-loop containing nucleoside triphosphate hydrolases"/>
    <property type="match status" value="1"/>
</dbReference>
<dbReference type="PROSITE" id="PS50011">
    <property type="entry name" value="PROTEIN_KINASE_DOM"/>
    <property type="match status" value="1"/>
</dbReference>
<keyword evidence="1" id="KW-0175">Coiled coil</keyword>
<dbReference type="OrthoDB" id="9801841at2"/>
<dbReference type="Pfam" id="PF13191">
    <property type="entry name" value="AAA_16"/>
    <property type="match status" value="1"/>
</dbReference>
<feature type="coiled-coil region" evidence="1">
    <location>
        <begin position="1474"/>
        <end position="1508"/>
    </location>
</feature>
<sequence length="1754" mass="197946">MLNLPNYQVQTQIYESANSVIYRGARNKDNLKVILKVLKEDYPSPEELMRYRQEYEITRCLDQVDGVVKAYSLEKLQNTLVIVLEDFGGESLKHLIVKRRLTVQEFLPLAIQIADSLDHLYADHIIHKDINPANIVWNPETNQLKIIDFGIASRLPRENPTLKSPEQLEGTLAYLSPEQTGRMNRVLDYRTDLYSLGITFYELLTGQLPFTSTDLLEVIHGHIAKRPEPVCQINADVPPILSDIIIKLMAKNAEDRYQSAFGVKHDLQVCLAHIEHLTHFSFGLAQQDISGSFHLPQKLYGREAEIHTLWQAFERVSQGTAELLLIAGYSGIGKTALVQEIYKPITAKRGYFCAGKFDQLQRNIPYSALIQSFRQLIQQLLTESSVPLECWQQRLLAAVGCNGQVISDVIPEIELLLGKLPPVSPLPPTEAQNRFNFVFQNFIRACCQVEHPLVIFLDDLQWADSASLKLMSLMMSDIPYLFLIGAYRDNEVNATHPLLTTLNELQKTSVTIQTVTLTPLGLPHIVQFLADTLNLKKELSTLAKLQGLAELLLEKTGGNPFFLGEFIKTLYTESLLQFDCQKRAWVWDLTQIQARNITDNVVELMGNKVKQLQPTTQHILKLAACLGNTFELVTLAKIAKKSISEVQIQLWQALTEGMIITVGNTYKFIHDRVQQSIYALIPEAEKPALHWTIGQLLLQDSTATENRLFEVVDHLNIGLHLLTEKDKSKIAQLNLLAGKRAKMSAAFDAALKYCVFGLQLLEQDTWKTHYNFTLELHSLAAEMASLIGDFKQLDVLFTLITKHAKTPVDMASAYESKIHGYMSEGKLQETLDTALEILNRLGLALPSYPDDEAFQTALRELQARYTTTTIEDLVNLPEMLDKTKLAIMRVVAKSTAAAYIGRPKLFLLLILRQVDLSITHGNTSESAYVYACYALLLCGVTNDLDTGYRFGQLATKLLEKSGDTKFKSKTLEVVNGHVWHFKQALKDTLPNLEIGYQSGLETGDLEYAGYNAFFYSCNAYFAGTELQELARQMTCYNDGMQRIRAETGIRWQSSFRQAVFNLLGQAESLPQYLDGQAFNQSQMLPLLQNTNNQSALAAFYVNTLILCYLFDDYEKALENATLAEQHKGGMFAMVSVPVANFYESLTCLQVYTLRDAKHQTVLLNKVIANQQQLKHFADHAPMNHLHKFLLVEAELARVLGNRWKAMQDYENAIQNARENDYIQEQALAYELAARFYLMQGMDKFAQTYLQEARYHYQQWGALAKVSQLEAKYPQWLTAKTAPVIPTIDSLTSTATVMMSTRTRIRTSNWLDLESVMKATQALSGEMVLSQLLEKMMHIVIENAGAERGLLILKQDGQWLIEAEGAFKSEEVTVLQSLPIEGRTPTAIINYVMRTREAVVLANARQEGMYVQNSYVQQQQLKSVLCNPIIHQGKMMGILYLENNVTEGAFTPARLKLLEMLSSQAAISLENALLYRTLEQKVEIRTAQLAAANQQITALNEQLKAENLRMGAELSVARQLQQMVLPREEELRQIEALDIACFMEPAVEVGGDYYEILNHDGRVKIGIGDVTGHGLESGVLMLMVQTTVRALLLAGINNPKEFLNIVNQTIYQNAQRMQTDKNLTLSLLDYHDGKLQLTGQHEEVLLVRKNGHIERIDTLGLGFMVGMEADISPWIAQREIQLESGDGIVLYTDGITEARNVTKTNYDIQRLCTIVSRYWHQSAAEIQQAVIADVRQHIGKQNIADDITLLVLKQR</sequence>
<dbReference type="SUPFAM" id="SSF81606">
    <property type="entry name" value="PP2C-like"/>
    <property type="match status" value="1"/>
</dbReference>
<dbReference type="CDD" id="cd14014">
    <property type="entry name" value="STKc_PknB_like"/>
    <property type="match status" value="1"/>
</dbReference>
<dbReference type="SMART" id="SM00331">
    <property type="entry name" value="PP2C_SIG"/>
    <property type="match status" value="1"/>
</dbReference>
<dbReference type="Gene3D" id="3.30.450.40">
    <property type="match status" value="1"/>
</dbReference>
<accession>A0A2N9Y9Z1</accession>
<dbReference type="InterPro" id="IPR053159">
    <property type="entry name" value="Hybrid_Histidine_Kinase"/>
</dbReference>
<organism evidence="3 4">
    <name type="scientific">Beggiatoa leptomitoformis</name>
    <dbReference type="NCBI Taxonomy" id="288004"/>
    <lineage>
        <taxon>Bacteria</taxon>
        <taxon>Pseudomonadati</taxon>
        <taxon>Pseudomonadota</taxon>
        <taxon>Gammaproteobacteria</taxon>
        <taxon>Thiotrichales</taxon>
        <taxon>Thiotrichaceae</taxon>
        <taxon>Beggiatoa</taxon>
    </lineage>
</organism>
<dbReference type="InterPro" id="IPR036457">
    <property type="entry name" value="PPM-type-like_dom_sf"/>
</dbReference>
<dbReference type="SMART" id="SM00065">
    <property type="entry name" value="GAF"/>
    <property type="match status" value="1"/>
</dbReference>
<dbReference type="SUPFAM" id="SSF55781">
    <property type="entry name" value="GAF domain-like"/>
    <property type="match status" value="1"/>
</dbReference>
<dbReference type="EMBL" id="CP018889">
    <property type="protein sequence ID" value="AUI67286.1"/>
    <property type="molecule type" value="Genomic_DNA"/>
</dbReference>
<dbReference type="GO" id="GO:0005524">
    <property type="term" value="F:ATP binding"/>
    <property type="evidence" value="ECO:0007669"/>
    <property type="project" value="InterPro"/>
</dbReference>
<dbReference type="InterPro" id="IPR027417">
    <property type="entry name" value="P-loop_NTPase"/>
</dbReference>
<evidence type="ECO:0000313" key="4">
    <source>
        <dbReference type="Proteomes" id="UP000234271"/>
    </source>
</evidence>
<dbReference type="STRING" id="288004.AL038_05675"/>
<dbReference type="Gene3D" id="3.60.40.10">
    <property type="entry name" value="PPM-type phosphatase domain"/>
    <property type="match status" value="1"/>
</dbReference>
<dbReference type="PANTHER" id="PTHR43642">
    <property type="entry name" value="HYBRID SIGNAL TRANSDUCTION HISTIDINE KINASE G"/>
    <property type="match status" value="1"/>
</dbReference>
<dbReference type="KEGG" id="blep:AL038_05675"/>
<dbReference type="InterPro" id="IPR029016">
    <property type="entry name" value="GAF-like_dom_sf"/>
</dbReference>
<dbReference type="Pfam" id="PF00069">
    <property type="entry name" value="Pkinase"/>
    <property type="match status" value="1"/>
</dbReference>
<dbReference type="GO" id="GO:0004672">
    <property type="term" value="F:protein kinase activity"/>
    <property type="evidence" value="ECO:0007669"/>
    <property type="project" value="InterPro"/>
</dbReference>
<dbReference type="Proteomes" id="UP000234271">
    <property type="component" value="Chromosome"/>
</dbReference>